<comment type="subcellular location">
    <subcellularLocation>
        <location evidence="1">Cell membrane</location>
        <topology evidence="1">Multi-pass membrane protein</topology>
    </subcellularLocation>
</comment>
<keyword evidence="8" id="KW-0675">Receptor</keyword>
<feature type="transmembrane region" description="Helical" evidence="11">
    <location>
        <begin position="695"/>
        <end position="717"/>
    </location>
</feature>
<keyword evidence="7 11" id="KW-0472">Membrane</keyword>
<dbReference type="PANTHER" id="PTHR24061">
    <property type="entry name" value="CALCIUM-SENSING RECEPTOR-RELATED"/>
    <property type="match status" value="1"/>
</dbReference>
<evidence type="ECO:0000256" key="4">
    <source>
        <dbReference type="ARBA" id="ARBA00022729"/>
    </source>
</evidence>
<evidence type="ECO:0000256" key="8">
    <source>
        <dbReference type="ARBA" id="ARBA00023170"/>
    </source>
</evidence>
<feature type="transmembrane region" description="Helical" evidence="11">
    <location>
        <begin position="605"/>
        <end position="629"/>
    </location>
</feature>
<dbReference type="Proteomes" id="UP001652642">
    <property type="component" value="Chromosome 6"/>
</dbReference>
<dbReference type="RefSeq" id="XP_072833124.1">
    <property type="nucleotide sequence ID" value="XM_072977023.1"/>
</dbReference>
<feature type="transmembrane region" description="Helical" evidence="11">
    <location>
        <begin position="649"/>
        <end position="667"/>
    </location>
</feature>
<proteinExistence type="predicted"/>
<evidence type="ECO:0000256" key="9">
    <source>
        <dbReference type="ARBA" id="ARBA00023180"/>
    </source>
</evidence>
<feature type="transmembrane region" description="Helical" evidence="11">
    <location>
        <begin position="761"/>
        <end position="784"/>
    </location>
</feature>
<dbReference type="InterPro" id="IPR028082">
    <property type="entry name" value="Peripla_BP_I"/>
</dbReference>
<keyword evidence="10" id="KW-0807">Transducer</keyword>
<evidence type="ECO:0000256" key="7">
    <source>
        <dbReference type="ARBA" id="ARBA00023136"/>
    </source>
</evidence>
<feature type="transmembrane region" description="Helical" evidence="11">
    <location>
        <begin position="575"/>
        <end position="593"/>
    </location>
</feature>
<dbReference type="InterPro" id="IPR004073">
    <property type="entry name" value="GPCR_3_vmron_rcpt_2"/>
</dbReference>
<dbReference type="InterPro" id="IPR017978">
    <property type="entry name" value="GPCR_3_C"/>
</dbReference>
<dbReference type="PANTHER" id="PTHR24061:SF599">
    <property type="entry name" value="G-PROTEIN COUPLED RECEPTORS FAMILY 3 PROFILE DOMAIN-CONTAINING PROTEIN"/>
    <property type="match status" value="1"/>
</dbReference>
<evidence type="ECO:0000256" key="3">
    <source>
        <dbReference type="ARBA" id="ARBA00022692"/>
    </source>
</evidence>
<dbReference type="GeneID" id="110091435"/>
<dbReference type="PRINTS" id="PR01535">
    <property type="entry name" value="VOMERONASL2R"/>
</dbReference>
<keyword evidence="3 11" id="KW-0812">Transmembrane</keyword>
<dbReference type="SUPFAM" id="SSF53822">
    <property type="entry name" value="Periplasmic binding protein-like I"/>
    <property type="match status" value="1"/>
</dbReference>
<evidence type="ECO:0000313" key="14">
    <source>
        <dbReference type="RefSeq" id="XP_072833124.1"/>
    </source>
</evidence>
<keyword evidence="2" id="KW-1003">Cell membrane</keyword>
<keyword evidence="9" id="KW-0325">Glycoprotein</keyword>
<dbReference type="Gene3D" id="3.40.50.2300">
    <property type="match status" value="2"/>
</dbReference>
<evidence type="ECO:0000256" key="6">
    <source>
        <dbReference type="ARBA" id="ARBA00023040"/>
    </source>
</evidence>
<sequence length="801" mass="90737">MVPKFYQHALAMAFAIHEINKNPKILPNLTLGFHICDSYYNAKLTYRTTLELLFKGQRFVPNYDCDGRKNLQAVIGGLGSDTAFLMADILRLYKIPQFASGSLDADEMHSLHPHFYHIVPSEDRQYMGIIQLLQHFRWIWVGMLVADSDSAERFVQTTEPLFSQNGICLAFVQRIPRQPNFDDLGETIATVSHKIYAPLTNQKITACIIYGESLTIAWIRAIIFLHDPENTGYQTYRKVWITTTQMDFILTGAEMFWGLQVFEGAIAFMIHTKDLIEFGEFVQPIKPGWNERDGFLKDFWEQAFDCFFGETVPDNEKCTGEEKLASLPEPLFDMHLTGHSYSIYNAIHALAHTLHAIYSSRLRHKIMVEDPDVVLQHIQPWQLHPFLQKLSFNNSEGETVSFNEKREIGGGFDIMNVVIFPNNSFHQVKIGRVVPGAVEGEEIVIDWDRIVWHRGFNEVPPISVCNEYCHPGFQKKSKEGEKFCCYDCALCPAGRIANLTDMDDCFECPEDEYPNENKTGCLPKLVIFLSYEEPLGWGLALVALSFSLITVWVLGILMKHKDTPIVKANNRDLTYTLLISLLFCFLSSLLFLGRPGKLSCLLQQPAFGIIFSVAVSCVLAKTITVVVAFMATKPGSNMKKWLGRRTSNCIVLSCSLGQAGICSVWLGTSPPFPAFDMQSLTEEIIQLCNGGSVTMFYLVLSYLGFLSLVCFTLAFLARKLPDTFNEAKFITFSMLVFCSVWVSFVPTYLSTKGKHMVAVEIFSILASSAGLLICIFAPKIYIILLRPELNTKEQLRRWKKE</sequence>
<dbReference type="InterPro" id="IPR001828">
    <property type="entry name" value="ANF_lig-bd_rcpt"/>
</dbReference>
<evidence type="ECO:0000256" key="10">
    <source>
        <dbReference type="ARBA" id="ARBA00023224"/>
    </source>
</evidence>
<evidence type="ECO:0000256" key="5">
    <source>
        <dbReference type="ARBA" id="ARBA00022989"/>
    </source>
</evidence>
<dbReference type="InterPro" id="IPR000068">
    <property type="entry name" value="GPCR_3_Ca_sens_rcpt-rel"/>
</dbReference>
<dbReference type="Pfam" id="PF07562">
    <property type="entry name" value="NCD3G"/>
    <property type="match status" value="1"/>
</dbReference>
<feature type="transmembrane region" description="Helical" evidence="11">
    <location>
        <begin position="729"/>
        <end position="749"/>
    </location>
</feature>
<dbReference type="Pfam" id="PF00003">
    <property type="entry name" value="7tm_3"/>
    <property type="match status" value="1"/>
</dbReference>
<dbReference type="InterPro" id="IPR017979">
    <property type="entry name" value="GPCR_3_CS"/>
</dbReference>
<keyword evidence="4" id="KW-0732">Signal</keyword>
<dbReference type="InterPro" id="IPR038550">
    <property type="entry name" value="GPCR_3_9-Cys_sf"/>
</dbReference>
<dbReference type="Pfam" id="PF01094">
    <property type="entry name" value="ANF_receptor"/>
    <property type="match status" value="1"/>
</dbReference>
<dbReference type="PROSITE" id="PS50259">
    <property type="entry name" value="G_PROTEIN_RECEP_F3_4"/>
    <property type="match status" value="1"/>
</dbReference>
<reference evidence="14" key="1">
    <citation type="submission" date="2025-08" db="UniProtKB">
        <authorList>
            <consortium name="RefSeq"/>
        </authorList>
    </citation>
    <scope>IDENTIFICATION</scope>
</reference>
<feature type="transmembrane region" description="Helical" evidence="11">
    <location>
        <begin position="535"/>
        <end position="554"/>
    </location>
</feature>
<evidence type="ECO:0000256" key="11">
    <source>
        <dbReference type="SAM" id="Phobius"/>
    </source>
</evidence>
<dbReference type="Gene3D" id="2.10.50.30">
    <property type="entry name" value="GPCR, family 3, nine cysteines domain"/>
    <property type="match status" value="1"/>
</dbReference>
<keyword evidence="13" id="KW-1185">Reference proteome</keyword>
<dbReference type="CDD" id="cd15283">
    <property type="entry name" value="7tmC_V2R_pheromone"/>
    <property type="match status" value="1"/>
</dbReference>
<dbReference type="PRINTS" id="PR00248">
    <property type="entry name" value="GPCRMGR"/>
</dbReference>
<organism evidence="13 14">
    <name type="scientific">Pogona vitticeps</name>
    <name type="common">central bearded dragon</name>
    <dbReference type="NCBI Taxonomy" id="103695"/>
    <lineage>
        <taxon>Eukaryota</taxon>
        <taxon>Metazoa</taxon>
        <taxon>Chordata</taxon>
        <taxon>Craniata</taxon>
        <taxon>Vertebrata</taxon>
        <taxon>Euteleostomi</taxon>
        <taxon>Lepidosauria</taxon>
        <taxon>Squamata</taxon>
        <taxon>Bifurcata</taxon>
        <taxon>Unidentata</taxon>
        <taxon>Episquamata</taxon>
        <taxon>Toxicofera</taxon>
        <taxon>Iguania</taxon>
        <taxon>Acrodonta</taxon>
        <taxon>Agamidae</taxon>
        <taxon>Amphibolurinae</taxon>
        <taxon>Pogona</taxon>
    </lineage>
</organism>
<dbReference type="PROSITE" id="PS00981">
    <property type="entry name" value="G_PROTEIN_RECEP_F3_3"/>
    <property type="match status" value="1"/>
</dbReference>
<name>A0ABM5EIZ6_9SAUR</name>
<accession>A0ABM5EIZ6</accession>
<keyword evidence="5 11" id="KW-1133">Transmembrane helix</keyword>
<gene>
    <name evidence="14" type="primary">LOC110091435</name>
</gene>
<protein>
    <submittedName>
        <fullName evidence="14">Vomeronasal type-2 receptor 26-like</fullName>
    </submittedName>
</protein>
<evidence type="ECO:0000313" key="13">
    <source>
        <dbReference type="Proteomes" id="UP001652642"/>
    </source>
</evidence>
<dbReference type="InterPro" id="IPR011500">
    <property type="entry name" value="GPCR_3_9-Cys_dom"/>
</dbReference>
<evidence type="ECO:0000256" key="1">
    <source>
        <dbReference type="ARBA" id="ARBA00004651"/>
    </source>
</evidence>
<dbReference type="InterPro" id="IPR000337">
    <property type="entry name" value="GPCR_3"/>
</dbReference>
<evidence type="ECO:0000259" key="12">
    <source>
        <dbReference type="PROSITE" id="PS50259"/>
    </source>
</evidence>
<feature type="domain" description="G-protein coupled receptors family 3 profile" evidence="12">
    <location>
        <begin position="535"/>
        <end position="799"/>
    </location>
</feature>
<keyword evidence="6" id="KW-0297">G-protein coupled receptor</keyword>
<evidence type="ECO:0000256" key="2">
    <source>
        <dbReference type="ARBA" id="ARBA00022475"/>
    </source>
</evidence>